<feature type="region of interest" description="Disordered" evidence="1">
    <location>
        <begin position="1"/>
        <end position="78"/>
    </location>
</feature>
<feature type="compositionally biased region" description="Basic and acidic residues" evidence="1">
    <location>
        <begin position="9"/>
        <end position="19"/>
    </location>
</feature>
<sequence>MVRIGSNDAIHESGNHHTGEPAGGNRPNAGTPTRPPEHHALGGLARMRAPSPSRSGSTKRTGSPVDESGADTPNKRPRFNAILPERAEAKSPASESEWHHSMAMASSNVQTSPVAATSAVSAAAGVKPLGGKVLDAPGLALHTGVPQGAQVGKMEARIKETLRAEHGEVEVFGYHVTTQENANAIRQHGFSAEANQGKGGGIGGKNFHGAGLYTSSEPTDGYAQADKTNVMFAVVHPAKAELKPGKVHTHNAWEAPVSAPGHQGDYIAGTDTGESERKIHPEAIAKFGLVEVAHIPPSMPDHLLKMRANMAAAPTSGPPKHVTPELADWVRNKTAGTPELAAIKAEPDREQKVDLIYHHAGQLAAQARDPNITQRLVTMALKQDHLPPE</sequence>
<protein>
    <submittedName>
        <fullName evidence="2">Uncharacterized protein</fullName>
    </submittedName>
</protein>
<feature type="compositionally biased region" description="Polar residues" evidence="1">
    <location>
        <begin position="52"/>
        <end position="61"/>
    </location>
</feature>
<dbReference type="EMBL" id="CP046915">
    <property type="protein sequence ID" value="QGZ65164.1"/>
    <property type="molecule type" value="Genomic_DNA"/>
</dbReference>
<accession>A0A7Z2GPF6</accession>
<reference evidence="2 3" key="1">
    <citation type="submission" date="2019-12" db="EMBL/GenBank/DDBJ databases">
        <title>Paraburkholderia acidiphila 7Q-K02 sp. nov and Paraburkholderia acidisoli DHF22 sp. nov., two strains isolated from forest soil.</title>
        <authorList>
            <person name="Gao Z."/>
            <person name="Qiu L."/>
        </authorList>
    </citation>
    <scope>NUCLEOTIDE SEQUENCE [LARGE SCALE GENOMIC DNA]</scope>
    <source>
        <strain evidence="2 3">DHF22</strain>
    </source>
</reference>
<keyword evidence="3" id="KW-1185">Reference proteome</keyword>
<proteinExistence type="predicted"/>
<evidence type="ECO:0000313" key="2">
    <source>
        <dbReference type="EMBL" id="QGZ65164.1"/>
    </source>
</evidence>
<dbReference type="KEGG" id="pacs:FAZ98_25670"/>
<evidence type="ECO:0000313" key="3">
    <source>
        <dbReference type="Proteomes" id="UP000433577"/>
    </source>
</evidence>
<dbReference type="AlphaFoldDB" id="A0A7Z2GPF6"/>
<dbReference type="RefSeq" id="WP_158955317.1">
    <property type="nucleotide sequence ID" value="NZ_CP046915.1"/>
</dbReference>
<dbReference type="OrthoDB" id="9093212at2"/>
<gene>
    <name evidence="2" type="ORF">FAZ98_25670</name>
</gene>
<name>A0A7Z2GPF6_9BURK</name>
<organism evidence="2 3">
    <name type="scientific">Paraburkholderia acidisoli</name>
    <dbReference type="NCBI Taxonomy" id="2571748"/>
    <lineage>
        <taxon>Bacteria</taxon>
        <taxon>Pseudomonadati</taxon>
        <taxon>Pseudomonadota</taxon>
        <taxon>Betaproteobacteria</taxon>
        <taxon>Burkholderiales</taxon>
        <taxon>Burkholderiaceae</taxon>
        <taxon>Paraburkholderia</taxon>
    </lineage>
</organism>
<evidence type="ECO:0000256" key="1">
    <source>
        <dbReference type="SAM" id="MobiDB-lite"/>
    </source>
</evidence>
<dbReference type="Proteomes" id="UP000433577">
    <property type="component" value="Chromosome 3"/>
</dbReference>